<protein>
    <recommendedName>
        <fullName evidence="3">Sulfatase N-terminal domain-containing protein</fullName>
    </recommendedName>
</protein>
<dbReference type="PANTHER" id="PTHR42693:SF49">
    <property type="entry name" value="SULFATASE N-TERMINAL DOMAIN-CONTAINING PROTEIN"/>
    <property type="match status" value="1"/>
</dbReference>
<dbReference type="PANTHER" id="PTHR42693">
    <property type="entry name" value="ARYLSULFATASE FAMILY MEMBER"/>
    <property type="match status" value="1"/>
</dbReference>
<dbReference type="Gene3D" id="3.40.720.10">
    <property type="entry name" value="Alkaline Phosphatase, subunit A"/>
    <property type="match status" value="1"/>
</dbReference>
<evidence type="ECO:0000259" key="3">
    <source>
        <dbReference type="Pfam" id="PF00884"/>
    </source>
</evidence>
<evidence type="ECO:0000313" key="5">
    <source>
        <dbReference type="Proteomes" id="UP000759131"/>
    </source>
</evidence>
<dbReference type="InterPro" id="IPR050738">
    <property type="entry name" value="Sulfatase"/>
</dbReference>
<dbReference type="Gene3D" id="3.30.1120.10">
    <property type="match status" value="1"/>
</dbReference>
<feature type="domain" description="Sulfatase N-terminal" evidence="3">
    <location>
        <begin position="15"/>
        <end position="169"/>
    </location>
</feature>
<reference evidence="4" key="1">
    <citation type="submission" date="2020-11" db="EMBL/GenBank/DDBJ databases">
        <authorList>
            <person name="Tran Van P."/>
        </authorList>
    </citation>
    <scope>NUCLEOTIDE SEQUENCE</scope>
</reference>
<dbReference type="EMBL" id="OC858190">
    <property type="protein sequence ID" value="CAD7626147.1"/>
    <property type="molecule type" value="Genomic_DNA"/>
</dbReference>
<organism evidence="4">
    <name type="scientific">Medioppia subpectinata</name>
    <dbReference type="NCBI Taxonomy" id="1979941"/>
    <lineage>
        <taxon>Eukaryota</taxon>
        <taxon>Metazoa</taxon>
        <taxon>Ecdysozoa</taxon>
        <taxon>Arthropoda</taxon>
        <taxon>Chelicerata</taxon>
        <taxon>Arachnida</taxon>
        <taxon>Acari</taxon>
        <taxon>Acariformes</taxon>
        <taxon>Sarcoptiformes</taxon>
        <taxon>Oribatida</taxon>
        <taxon>Brachypylina</taxon>
        <taxon>Oppioidea</taxon>
        <taxon>Oppiidae</taxon>
        <taxon>Medioppia</taxon>
    </lineage>
</organism>
<proteinExistence type="inferred from homology"/>
<dbReference type="InterPro" id="IPR017850">
    <property type="entry name" value="Alkaline_phosphatase_core_sf"/>
</dbReference>
<accession>A0A7R9KQJ3</accession>
<evidence type="ECO:0000256" key="1">
    <source>
        <dbReference type="ARBA" id="ARBA00001913"/>
    </source>
</evidence>
<sequence length="333" mass="37486">MRGTQVIEQPVHLEGITDRLVNEATGFMSEQNAQQKPFLLVLNFIKVHTAHFPNKHFKGKSGFGKYGDCVLEMDDGIGKILDYLREYNLRDNTFVYFSSDNGGHLEEVGADGVAEGGSNGIYKGGKGHGAMEGGIRVPTAVMWPNKIPPQAVISVPTSQMDVFSTVHEILRIPEPNDRIIDGKSMLSLLLKPKSTPSAHQFLFHYCGTYLHGVRYVESADNIWKLYFSKPKYKPGQYKCQFMCMCFGAHVVHYNPPLLYNIASDPGENISIDINSDIKYQRIVDKISEEVKNHKQSVASVPSQFDFENTIWRPWLQPCCQFPTCSCSENQVKK</sequence>
<evidence type="ECO:0000256" key="2">
    <source>
        <dbReference type="ARBA" id="ARBA00008779"/>
    </source>
</evidence>
<evidence type="ECO:0000313" key="4">
    <source>
        <dbReference type="EMBL" id="CAD7626147.1"/>
    </source>
</evidence>
<dbReference type="Proteomes" id="UP000759131">
    <property type="component" value="Unassembled WGS sequence"/>
</dbReference>
<dbReference type="EMBL" id="CAJPIZ010003615">
    <property type="protein sequence ID" value="CAG2106577.1"/>
    <property type="molecule type" value="Genomic_DNA"/>
</dbReference>
<keyword evidence="5" id="KW-1185">Reference proteome</keyword>
<dbReference type="OrthoDB" id="103349at2759"/>
<dbReference type="GO" id="GO:0004065">
    <property type="term" value="F:arylsulfatase activity"/>
    <property type="evidence" value="ECO:0007669"/>
    <property type="project" value="TreeGrafter"/>
</dbReference>
<dbReference type="Pfam" id="PF14707">
    <property type="entry name" value="Sulfatase_C"/>
    <property type="match status" value="1"/>
</dbReference>
<name>A0A7R9KQJ3_9ACAR</name>
<dbReference type="SUPFAM" id="SSF53649">
    <property type="entry name" value="Alkaline phosphatase-like"/>
    <property type="match status" value="1"/>
</dbReference>
<comment type="similarity">
    <text evidence="2">Belongs to the sulfatase family.</text>
</comment>
<gene>
    <name evidence="4" type="ORF">OSB1V03_LOCUS6580</name>
</gene>
<dbReference type="AlphaFoldDB" id="A0A7R9KQJ3"/>
<dbReference type="Pfam" id="PF00884">
    <property type="entry name" value="Sulfatase"/>
    <property type="match status" value="1"/>
</dbReference>
<dbReference type="InterPro" id="IPR000917">
    <property type="entry name" value="Sulfatase_N"/>
</dbReference>
<comment type="cofactor">
    <cofactor evidence="1">
        <name>Ca(2+)</name>
        <dbReference type="ChEBI" id="CHEBI:29108"/>
    </cofactor>
</comment>